<dbReference type="PROSITE" id="PS50082">
    <property type="entry name" value="WD_REPEATS_2"/>
    <property type="match status" value="2"/>
</dbReference>
<dbReference type="EMBL" id="BRYB01000828">
    <property type="protein sequence ID" value="GMI38515.1"/>
    <property type="molecule type" value="Genomic_DNA"/>
</dbReference>
<name>A0ABQ6N1S2_9STRA</name>
<proteinExistence type="predicted"/>
<dbReference type="PANTHER" id="PTHR19848">
    <property type="entry name" value="WD40 REPEAT PROTEIN"/>
    <property type="match status" value="1"/>
</dbReference>
<feature type="compositionally biased region" description="Low complexity" evidence="5">
    <location>
        <begin position="13"/>
        <end position="22"/>
    </location>
</feature>
<dbReference type="InterPro" id="IPR036322">
    <property type="entry name" value="WD40_repeat_dom_sf"/>
</dbReference>
<evidence type="ECO:0000256" key="1">
    <source>
        <dbReference type="ARBA" id="ARBA00022574"/>
    </source>
</evidence>
<feature type="region of interest" description="Disordered" evidence="5">
    <location>
        <begin position="1"/>
        <end position="22"/>
    </location>
</feature>
<feature type="compositionally biased region" description="Pro residues" evidence="5">
    <location>
        <begin position="1"/>
        <end position="12"/>
    </location>
</feature>
<evidence type="ECO:0000313" key="6">
    <source>
        <dbReference type="EMBL" id="GMI38515.1"/>
    </source>
</evidence>
<evidence type="ECO:0008006" key="8">
    <source>
        <dbReference type="Google" id="ProtNLM"/>
    </source>
</evidence>
<feature type="repeat" description="WD" evidence="3">
    <location>
        <begin position="266"/>
        <end position="296"/>
    </location>
</feature>
<accession>A0ABQ6N1S2</accession>
<reference evidence="6 7" key="1">
    <citation type="journal article" date="2023" name="Commun. Biol.">
        <title>Genome analysis of Parmales, the sister group of diatoms, reveals the evolutionary specialization of diatoms from phago-mixotrophs to photoautotrophs.</title>
        <authorList>
            <person name="Ban H."/>
            <person name="Sato S."/>
            <person name="Yoshikawa S."/>
            <person name="Yamada K."/>
            <person name="Nakamura Y."/>
            <person name="Ichinomiya M."/>
            <person name="Sato N."/>
            <person name="Blanc-Mathieu R."/>
            <person name="Endo H."/>
            <person name="Kuwata A."/>
            <person name="Ogata H."/>
        </authorList>
    </citation>
    <scope>NUCLEOTIDE SEQUENCE [LARGE SCALE GENOMIC DNA]</scope>
</reference>
<evidence type="ECO:0000256" key="4">
    <source>
        <dbReference type="SAM" id="Coils"/>
    </source>
</evidence>
<keyword evidence="1 3" id="KW-0853">WD repeat</keyword>
<sequence>PPPPPPPAPTPAPTAGERAAALSASRAFRELAELRRENGALARRLAEKAAESDEHAARAGEAGAARDALGEIVAFQKAQLEEGSAQLGRAREELAGCRASEEMLVGRLLTEKASMVAQVVEATDELEALRGELEVTRGLLAKYERGDADAASGRGPADLPSSAGGFLSAATAVPRSLLSISRPHSSDITGLSLSPPSLLTCSADSTCKAFDLSSPGPPRHLCTHSAPTNQPLTCAALSPAGLLAAGGADKCVRLYPPSSPRPSASLQGHNSKVSAVAFRDDGTLLSAAHDRTVKVWAVGGGKGAMKGTMHTGSIPNDIGISVNASSVATAHADGGVRFWDLSKLTKILEMPSVHTGQCTSCEFHPFDGYTVLTTGRDNAIRLLDSRVCQVSLTLVDPKYRCNYNWSNAAFSPDGEYVVSGSGKDVFIWSVRAGKLERVLRGHSDLVEKVVWSAGARQVVSAGKDGSVVVWE</sequence>
<keyword evidence="2" id="KW-0677">Repeat</keyword>
<keyword evidence="7" id="KW-1185">Reference proteome</keyword>
<protein>
    <recommendedName>
        <fullName evidence="8">Guanine nucleotide-binding protein subunit beta-like protein</fullName>
    </recommendedName>
</protein>
<dbReference type="SUPFAM" id="SSF50978">
    <property type="entry name" value="WD40 repeat-like"/>
    <property type="match status" value="1"/>
</dbReference>
<evidence type="ECO:0000313" key="7">
    <source>
        <dbReference type="Proteomes" id="UP001165060"/>
    </source>
</evidence>
<feature type="non-terminal residue" evidence="6">
    <location>
        <position position="1"/>
    </location>
</feature>
<feature type="repeat" description="WD" evidence="3">
    <location>
        <begin position="439"/>
        <end position="471"/>
    </location>
</feature>
<dbReference type="InterPro" id="IPR020472">
    <property type="entry name" value="WD40_PAC1"/>
</dbReference>
<evidence type="ECO:0000256" key="3">
    <source>
        <dbReference type="PROSITE-ProRule" id="PRU00221"/>
    </source>
</evidence>
<dbReference type="Gene3D" id="2.130.10.10">
    <property type="entry name" value="YVTN repeat-like/Quinoprotein amine dehydrogenase"/>
    <property type="match status" value="3"/>
</dbReference>
<evidence type="ECO:0000256" key="2">
    <source>
        <dbReference type="ARBA" id="ARBA00022737"/>
    </source>
</evidence>
<dbReference type="PRINTS" id="PR00320">
    <property type="entry name" value="GPROTEINBRPT"/>
</dbReference>
<keyword evidence="4" id="KW-0175">Coiled coil</keyword>
<evidence type="ECO:0000256" key="5">
    <source>
        <dbReference type="SAM" id="MobiDB-lite"/>
    </source>
</evidence>
<dbReference type="SMART" id="SM00320">
    <property type="entry name" value="WD40"/>
    <property type="match status" value="7"/>
</dbReference>
<gene>
    <name evidence="6" type="ORF">TeGR_g6717</name>
</gene>
<dbReference type="PANTHER" id="PTHR19848:SF8">
    <property type="entry name" value="F-BOX AND WD REPEAT DOMAIN CONTAINING 7"/>
    <property type="match status" value="1"/>
</dbReference>
<dbReference type="PROSITE" id="PS50294">
    <property type="entry name" value="WD_REPEATS_REGION"/>
    <property type="match status" value="2"/>
</dbReference>
<dbReference type="CDD" id="cd00200">
    <property type="entry name" value="WD40"/>
    <property type="match status" value="1"/>
</dbReference>
<feature type="coiled-coil region" evidence="4">
    <location>
        <begin position="24"/>
        <end position="51"/>
    </location>
</feature>
<dbReference type="Proteomes" id="UP001165060">
    <property type="component" value="Unassembled WGS sequence"/>
</dbReference>
<organism evidence="6 7">
    <name type="scientific">Tetraparma gracilis</name>
    <dbReference type="NCBI Taxonomy" id="2962635"/>
    <lineage>
        <taxon>Eukaryota</taxon>
        <taxon>Sar</taxon>
        <taxon>Stramenopiles</taxon>
        <taxon>Ochrophyta</taxon>
        <taxon>Bolidophyceae</taxon>
        <taxon>Parmales</taxon>
        <taxon>Triparmaceae</taxon>
        <taxon>Tetraparma</taxon>
    </lineage>
</organism>
<dbReference type="InterPro" id="IPR001680">
    <property type="entry name" value="WD40_rpt"/>
</dbReference>
<dbReference type="Pfam" id="PF00400">
    <property type="entry name" value="WD40"/>
    <property type="match status" value="5"/>
</dbReference>
<comment type="caution">
    <text evidence="6">The sequence shown here is derived from an EMBL/GenBank/DDBJ whole genome shotgun (WGS) entry which is preliminary data.</text>
</comment>
<dbReference type="InterPro" id="IPR015943">
    <property type="entry name" value="WD40/YVTN_repeat-like_dom_sf"/>
</dbReference>